<dbReference type="AlphaFoldDB" id="A0A6H0XZ29"/>
<protein>
    <recommendedName>
        <fullName evidence="4">Ketoreductase (KR) domain-containing protein</fullName>
    </recommendedName>
</protein>
<dbReference type="OrthoDB" id="542013at2759"/>
<dbReference type="InterPro" id="IPR002347">
    <property type="entry name" value="SDR_fam"/>
</dbReference>
<keyword evidence="3" id="KW-1185">Reference proteome</keyword>
<dbReference type="Pfam" id="PF00106">
    <property type="entry name" value="adh_short"/>
    <property type="match status" value="1"/>
</dbReference>
<evidence type="ECO:0000313" key="2">
    <source>
        <dbReference type="EMBL" id="QIX00007.1"/>
    </source>
</evidence>
<proteinExistence type="predicted"/>
<accession>A0A6H0XZ29</accession>
<dbReference type="PANTHER" id="PTHR43157">
    <property type="entry name" value="PHOSPHATIDYLINOSITOL-GLYCAN BIOSYNTHESIS CLASS F PROTEIN-RELATED"/>
    <property type="match status" value="1"/>
</dbReference>
<gene>
    <name evidence="2" type="ORF">AMS68_005524</name>
</gene>
<organism evidence="2 3">
    <name type="scientific">Peltaster fructicola</name>
    <dbReference type="NCBI Taxonomy" id="286661"/>
    <lineage>
        <taxon>Eukaryota</taxon>
        <taxon>Fungi</taxon>
        <taxon>Dikarya</taxon>
        <taxon>Ascomycota</taxon>
        <taxon>Pezizomycotina</taxon>
        <taxon>Dothideomycetes</taxon>
        <taxon>Dothideomycetes incertae sedis</taxon>
        <taxon>Peltaster</taxon>
    </lineage>
</organism>
<evidence type="ECO:0000256" key="1">
    <source>
        <dbReference type="ARBA" id="ARBA00023002"/>
    </source>
</evidence>
<keyword evidence="1" id="KW-0560">Oxidoreductase</keyword>
<dbReference type="InterPro" id="IPR036291">
    <property type="entry name" value="NAD(P)-bd_dom_sf"/>
</dbReference>
<name>A0A6H0XZ29_9PEZI</name>
<evidence type="ECO:0008006" key="4">
    <source>
        <dbReference type="Google" id="ProtNLM"/>
    </source>
</evidence>
<dbReference type="PANTHER" id="PTHR43157:SF31">
    <property type="entry name" value="PHOSPHATIDYLINOSITOL-GLYCAN BIOSYNTHESIS CLASS F PROTEIN"/>
    <property type="match status" value="1"/>
</dbReference>
<dbReference type="SUPFAM" id="SSF51735">
    <property type="entry name" value="NAD(P)-binding Rossmann-fold domains"/>
    <property type="match status" value="1"/>
</dbReference>
<sequence length="334" mass="36930">MSFFEFLSDQWKALPLLITEEACMGRTFIVTGGAGGLGFEAARHLARRRAAKVIIAVRRMDAGEEAKRKIEREFGCKNVEVWKLDLCDFDSVKAFAKQVTQQLDRLDAVIANASVALDSYSVGARGHEETVVINVLATYLLAVLLHPKLRQTASKFKTNTYLSIVASETAFFSVSKKELLRILDAPLKSLDDKNIADMSARYPLSKLLQVLVARQLAQLLPVERTGVVINYLNPGLCKTALSKKSSMKTQIILGIMKALVARTAEVGCRNLLYAVVAGEKSHGRYISNCEVEEDRVPMWITEADGLRHQQLIYDAVAEELDQIEPGCVQTALNG</sequence>
<dbReference type="Proteomes" id="UP000503462">
    <property type="component" value="Chromosome 4"/>
</dbReference>
<evidence type="ECO:0000313" key="3">
    <source>
        <dbReference type="Proteomes" id="UP000503462"/>
    </source>
</evidence>
<dbReference type="GO" id="GO:0016491">
    <property type="term" value="F:oxidoreductase activity"/>
    <property type="evidence" value="ECO:0007669"/>
    <property type="project" value="UniProtKB-KW"/>
</dbReference>
<reference evidence="2 3" key="1">
    <citation type="journal article" date="2016" name="Sci. Rep.">
        <title>Peltaster fructicola genome reveals evolution from an invasive phytopathogen to an ectophytic parasite.</title>
        <authorList>
            <person name="Xu C."/>
            <person name="Chen H."/>
            <person name="Gleason M.L."/>
            <person name="Xu J.R."/>
            <person name="Liu H."/>
            <person name="Zhang R."/>
            <person name="Sun G."/>
        </authorList>
    </citation>
    <scope>NUCLEOTIDE SEQUENCE [LARGE SCALE GENOMIC DNA]</scope>
    <source>
        <strain evidence="2 3">LNHT1506</strain>
    </source>
</reference>
<dbReference type="Gene3D" id="3.40.50.720">
    <property type="entry name" value="NAD(P)-binding Rossmann-like Domain"/>
    <property type="match status" value="1"/>
</dbReference>
<dbReference type="PRINTS" id="PR00081">
    <property type="entry name" value="GDHRDH"/>
</dbReference>
<dbReference type="EMBL" id="CP051142">
    <property type="protein sequence ID" value="QIX00007.1"/>
    <property type="molecule type" value="Genomic_DNA"/>
</dbReference>